<dbReference type="Proteomes" id="UP000028524">
    <property type="component" value="Unassembled WGS sequence"/>
</dbReference>
<evidence type="ECO:0000313" key="1">
    <source>
        <dbReference type="EMBL" id="KFA63395.1"/>
    </source>
</evidence>
<gene>
    <name evidence="1" type="ORF">S40285_09944</name>
</gene>
<keyword evidence="2" id="KW-1185">Reference proteome</keyword>
<dbReference type="HOGENOM" id="CLU_1876779_0_0_1"/>
<dbReference type="InParanoid" id="A0A084QHG0"/>
<proteinExistence type="predicted"/>
<protein>
    <submittedName>
        <fullName evidence="1">Uncharacterized protein</fullName>
    </submittedName>
</protein>
<evidence type="ECO:0000313" key="2">
    <source>
        <dbReference type="Proteomes" id="UP000028524"/>
    </source>
</evidence>
<sequence length="136" mass="14630">MVTTFSGDVVSRSSWNNFRAIRSSGRGTNGLDTITNPVAVFLTPSTADDKVHSPMVNHLLAPSDRMADDIKANEDNRSDLCKVFVEPPGRSISIPCNVRRIGRGCSFHKAGGTLVYAFVFIPSHSAIVVGHLTCLG</sequence>
<dbReference type="EMBL" id="KL660741">
    <property type="protein sequence ID" value="KFA63395.1"/>
    <property type="molecule type" value="Genomic_DNA"/>
</dbReference>
<accession>A0A084QHG0</accession>
<organism evidence="1 2">
    <name type="scientific">Stachybotrys chlorohalonatus (strain IBT 40285)</name>
    <dbReference type="NCBI Taxonomy" id="1283841"/>
    <lineage>
        <taxon>Eukaryota</taxon>
        <taxon>Fungi</taxon>
        <taxon>Dikarya</taxon>
        <taxon>Ascomycota</taxon>
        <taxon>Pezizomycotina</taxon>
        <taxon>Sordariomycetes</taxon>
        <taxon>Hypocreomycetidae</taxon>
        <taxon>Hypocreales</taxon>
        <taxon>Stachybotryaceae</taxon>
        <taxon>Stachybotrys</taxon>
    </lineage>
</organism>
<name>A0A084QHG0_STAC4</name>
<reference evidence="1 2" key="1">
    <citation type="journal article" date="2014" name="BMC Genomics">
        <title>Comparative genome sequencing reveals chemotype-specific gene clusters in the toxigenic black mold Stachybotrys.</title>
        <authorList>
            <person name="Semeiks J."/>
            <person name="Borek D."/>
            <person name="Otwinowski Z."/>
            <person name="Grishin N.V."/>
        </authorList>
    </citation>
    <scope>NUCLEOTIDE SEQUENCE [LARGE SCALE GENOMIC DNA]</scope>
    <source>
        <strain evidence="1 2">IBT 40285</strain>
    </source>
</reference>
<dbReference type="AlphaFoldDB" id="A0A084QHG0"/>